<accession>A0A0D2JVL1</accession>
<name>A0A0D2JVL1_9BACT</name>
<dbReference type="PANTHER" id="PTHR35024">
    <property type="entry name" value="HYPOTHETICAL CYTOSOLIC PROTEIN"/>
    <property type="match status" value="1"/>
</dbReference>
<dbReference type="Proteomes" id="UP000032233">
    <property type="component" value="Unassembled WGS sequence"/>
</dbReference>
<organism evidence="3 4">
    <name type="scientific">Dethiosulfatarculus sandiegensis</name>
    <dbReference type="NCBI Taxonomy" id="1429043"/>
    <lineage>
        <taxon>Bacteria</taxon>
        <taxon>Pseudomonadati</taxon>
        <taxon>Thermodesulfobacteriota</taxon>
        <taxon>Desulfarculia</taxon>
        <taxon>Desulfarculales</taxon>
        <taxon>Desulfarculaceae</taxon>
        <taxon>Dethiosulfatarculus</taxon>
    </lineage>
</organism>
<sequence length="131" mass="13619">MGQHISIQGDIKGSEDLLIEGKVKGSVELPQHHLTVGAKGQVEAAIHADRVTISGTLVGNIAANGKVEITKEADFTGEIKAGRISVEDGAYLKAVVELKRDSGSRPVSAPKPVDTEPKLGLATGESAKAKK</sequence>
<dbReference type="STRING" id="1429043.X474_11385"/>
<keyword evidence="4" id="KW-1185">Reference proteome</keyword>
<proteinExistence type="inferred from homology"/>
<protein>
    <submittedName>
        <fullName evidence="3">Cell shape determination protein CcmA</fullName>
    </submittedName>
</protein>
<feature type="region of interest" description="Disordered" evidence="2">
    <location>
        <begin position="100"/>
        <end position="131"/>
    </location>
</feature>
<dbReference type="Pfam" id="PF04519">
    <property type="entry name" value="Bactofilin"/>
    <property type="match status" value="1"/>
</dbReference>
<dbReference type="InterPro" id="IPR007607">
    <property type="entry name" value="BacA/B"/>
</dbReference>
<dbReference type="PANTHER" id="PTHR35024:SF4">
    <property type="entry name" value="POLYMER-FORMING CYTOSKELETAL PROTEIN"/>
    <property type="match status" value="1"/>
</dbReference>
<comment type="caution">
    <text evidence="3">The sequence shown here is derived from an EMBL/GenBank/DDBJ whole genome shotgun (WGS) entry which is preliminary data.</text>
</comment>
<evidence type="ECO:0000313" key="3">
    <source>
        <dbReference type="EMBL" id="KIX13620.1"/>
    </source>
</evidence>
<dbReference type="EMBL" id="AZAC01000014">
    <property type="protein sequence ID" value="KIX13620.1"/>
    <property type="molecule type" value="Genomic_DNA"/>
</dbReference>
<evidence type="ECO:0000256" key="1">
    <source>
        <dbReference type="ARBA" id="ARBA00044755"/>
    </source>
</evidence>
<comment type="similarity">
    <text evidence="1">Belongs to the bactofilin family.</text>
</comment>
<dbReference type="InParanoid" id="A0A0D2JVL1"/>
<dbReference type="AlphaFoldDB" id="A0A0D2JVL1"/>
<gene>
    <name evidence="3" type="ORF">X474_11385</name>
</gene>
<evidence type="ECO:0000256" key="2">
    <source>
        <dbReference type="SAM" id="MobiDB-lite"/>
    </source>
</evidence>
<reference evidence="3 4" key="1">
    <citation type="submission" date="2013-11" db="EMBL/GenBank/DDBJ databases">
        <title>Metagenomic analysis of a methanogenic consortium involved in long chain n-alkane degradation.</title>
        <authorList>
            <person name="Davidova I.A."/>
            <person name="Callaghan A.V."/>
            <person name="Wawrik B."/>
            <person name="Pruitt S."/>
            <person name="Marks C."/>
            <person name="Duncan K.E."/>
            <person name="Suflita J.M."/>
        </authorList>
    </citation>
    <scope>NUCLEOTIDE SEQUENCE [LARGE SCALE GENOMIC DNA]</scope>
    <source>
        <strain evidence="3 4">SPR</strain>
    </source>
</reference>
<evidence type="ECO:0000313" key="4">
    <source>
        <dbReference type="Proteomes" id="UP000032233"/>
    </source>
</evidence>